<evidence type="ECO:0000313" key="2">
    <source>
        <dbReference type="EMBL" id="PZG04503.1"/>
    </source>
</evidence>
<dbReference type="AlphaFoldDB" id="A0A2W2D186"/>
<organism evidence="2 3">
    <name type="scientific">Nonomuraea aridisoli</name>
    <dbReference type="NCBI Taxonomy" id="2070368"/>
    <lineage>
        <taxon>Bacteria</taxon>
        <taxon>Bacillati</taxon>
        <taxon>Actinomycetota</taxon>
        <taxon>Actinomycetes</taxon>
        <taxon>Streptosporangiales</taxon>
        <taxon>Streptosporangiaceae</taxon>
        <taxon>Nonomuraea</taxon>
    </lineage>
</organism>
<gene>
    <name evidence="2" type="ORF">C1J01_44565</name>
</gene>
<accession>A0A2W2D186</accession>
<keyword evidence="3" id="KW-1185">Reference proteome</keyword>
<dbReference type="Proteomes" id="UP000249304">
    <property type="component" value="Unassembled WGS sequence"/>
</dbReference>
<proteinExistence type="predicted"/>
<evidence type="ECO:0000256" key="1">
    <source>
        <dbReference type="SAM" id="MobiDB-lite"/>
    </source>
</evidence>
<dbReference type="InterPro" id="IPR046105">
    <property type="entry name" value="DUF6042"/>
</dbReference>
<dbReference type="EMBL" id="POUD01000382">
    <property type="protein sequence ID" value="PZG04503.1"/>
    <property type="molecule type" value="Genomic_DNA"/>
</dbReference>
<sequence length="245" mass="26851">MRVITVEDYLPQYGTIVVRDIPDEEPAPLPLLGESDLEVLTIGTIARAGDGWLRASARDVRHHVRLEAHDGPPPLDGAWLPWSSRSGGWDSVLCEDLSELGVPAPTTRPELLRFLVAAGVVIAETSGGVTRYRLPEQPPRAEDVLRLPDERRAVIRRQDARRRYTRFVADLAAVAVWSRDHTVSATPAELSGRMLATEEEIRETIAHGIEHGLLSPSGEGAFTATPRRPPESEPARQAGRSMGIS</sequence>
<protein>
    <submittedName>
        <fullName evidence="2">Uncharacterized protein</fullName>
    </submittedName>
</protein>
<dbReference type="RefSeq" id="WP_111185074.1">
    <property type="nucleotide sequence ID" value="NZ_POUD01000382.1"/>
</dbReference>
<reference evidence="2 3" key="1">
    <citation type="submission" date="2018-01" db="EMBL/GenBank/DDBJ databases">
        <title>Draft genome sequence of Nonomuraea sp. KC333.</title>
        <authorList>
            <person name="Sahin N."/>
            <person name="Saygin H."/>
            <person name="Ay H."/>
        </authorList>
    </citation>
    <scope>NUCLEOTIDE SEQUENCE [LARGE SCALE GENOMIC DNA]</scope>
    <source>
        <strain evidence="2 3">KC333</strain>
    </source>
</reference>
<evidence type="ECO:0000313" key="3">
    <source>
        <dbReference type="Proteomes" id="UP000249304"/>
    </source>
</evidence>
<feature type="region of interest" description="Disordered" evidence="1">
    <location>
        <begin position="212"/>
        <end position="245"/>
    </location>
</feature>
<comment type="caution">
    <text evidence="2">The sequence shown here is derived from an EMBL/GenBank/DDBJ whole genome shotgun (WGS) entry which is preliminary data.</text>
</comment>
<dbReference type="OrthoDB" id="3500039at2"/>
<dbReference type="Pfam" id="PF19508">
    <property type="entry name" value="DUF6042"/>
    <property type="match status" value="1"/>
</dbReference>
<name>A0A2W2D186_9ACTN</name>